<dbReference type="Proteomes" id="UP000887574">
    <property type="component" value="Unplaced"/>
</dbReference>
<evidence type="ECO:0000313" key="2">
    <source>
        <dbReference type="WBParaSite" id="jg23323"/>
    </source>
</evidence>
<organism evidence="1 2">
    <name type="scientific">Ditylenchus dipsaci</name>
    <dbReference type="NCBI Taxonomy" id="166011"/>
    <lineage>
        <taxon>Eukaryota</taxon>
        <taxon>Metazoa</taxon>
        <taxon>Ecdysozoa</taxon>
        <taxon>Nematoda</taxon>
        <taxon>Chromadorea</taxon>
        <taxon>Rhabditida</taxon>
        <taxon>Tylenchina</taxon>
        <taxon>Tylenchomorpha</taxon>
        <taxon>Sphaerularioidea</taxon>
        <taxon>Anguinidae</taxon>
        <taxon>Anguininae</taxon>
        <taxon>Ditylenchus</taxon>
    </lineage>
</organism>
<keyword evidence="1" id="KW-1185">Reference proteome</keyword>
<protein>
    <submittedName>
        <fullName evidence="2">Uncharacterized protein</fullName>
    </submittedName>
</protein>
<sequence length="133" mass="15179">MGPCQAYTCITDFPIVHKSNTVYSLPIHEEGQEPVFFGPGQEVEAARRILEGRGRRSELKALFELCQKQKQIIGEEENIPRDLVTQIYMAPPRKPQLFAQRLLLLNVRGPQGFRELRTVNGQEYPDMVQAAQL</sequence>
<reference evidence="2" key="1">
    <citation type="submission" date="2022-11" db="UniProtKB">
        <authorList>
            <consortium name="WormBaseParasite"/>
        </authorList>
    </citation>
    <scope>IDENTIFICATION</scope>
</reference>
<dbReference type="WBParaSite" id="jg23323">
    <property type="protein sequence ID" value="jg23323"/>
    <property type="gene ID" value="jg23323"/>
</dbReference>
<accession>A0A915DV96</accession>
<proteinExistence type="predicted"/>
<evidence type="ECO:0000313" key="1">
    <source>
        <dbReference type="Proteomes" id="UP000887574"/>
    </source>
</evidence>
<dbReference type="AlphaFoldDB" id="A0A915DV96"/>
<name>A0A915DV96_9BILA</name>